<dbReference type="SUPFAM" id="SSF53756">
    <property type="entry name" value="UDP-Glycosyltransferase/glycogen phosphorylase"/>
    <property type="match status" value="1"/>
</dbReference>
<keyword evidence="4" id="KW-0808">Transferase</keyword>
<dbReference type="PANTHER" id="PTHR37316">
    <property type="entry name" value="TEICHOIC ACID GLYCEROL-PHOSPHATE PRIMASE"/>
    <property type="match status" value="1"/>
</dbReference>
<dbReference type="Gene3D" id="3.40.50.12580">
    <property type="match status" value="1"/>
</dbReference>
<dbReference type="GO" id="GO:0047355">
    <property type="term" value="F:CDP-glycerol glycerophosphotransferase activity"/>
    <property type="evidence" value="ECO:0007669"/>
    <property type="project" value="InterPro"/>
</dbReference>
<evidence type="ECO:0000313" key="8">
    <source>
        <dbReference type="Proteomes" id="UP000051841"/>
    </source>
</evidence>
<keyword evidence="8" id="KW-1185">Reference proteome</keyword>
<evidence type="ECO:0000256" key="5">
    <source>
        <dbReference type="ARBA" id="ARBA00022944"/>
    </source>
</evidence>
<comment type="similarity">
    <text evidence="2">Belongs to the CDP-glycerol glycerophosphotransferase family.</text>
</comment>
<dbReference type="InterPro" id="IPR043148">
    <property type="entry name" value="TagF_C"/>
</dbReference>
<dbReference type="GO" id="GO:0005886">
    <property type="term" value="C:plasma membrane"/>
    <property type="evidence" value="ECO:0007669"/>
    <property type="project" value="UniProtKB-SubCell"/>
</dbReference>
<evidence type="ECO:0000256" key="4">
    <source>
        <dbReference type="ARBA" id="ARBA00022679"/>
    </source>
</evidence>
<name>A0A0R2HB02_9FIRM</name>
<protein>
    <submittedName>
        <fullName evidence="7">Teichoic acid biosynthesis protein</fullName>
    </submittedName>
</protein>
<evidence type="ECO:0000313" key="7">
    <source>
        <dbReference type="EMBL" id="KRN50143.1"/>
    </source>
</evidence>
<organism evidence="7 8">
    <name type="scientific">Kandleria vitulina DSM 20405</name>
    <dbReference type="NCBI Taxonomy" id="1410657"/>
    <lineage>
        <taxon>Bacteria</taxon>
        <taxon>Bacillati</taxon>
        <taxon>Bacillota</taxon>
        <taxon>Erysipelotrichia</taxon>
        <taxon>Erysipelotrichales</taxon>
        <taxon>Coprobacillaceae</taxon>
        <taxon>Kandleria</taxon>
    </lineage>
</organism>
<evidence type="ECO:0000256" key="1">
    <source>
        <dbReference type="ARBA" id="ARBA00004202"/>
    </source>
</evidence>
<dbReference type="Pfam" id="PF04464">
    <property type="entry name" value="Glyphos_transf"/>
    <property type="match status" value="1"/>
</dbReference>
<keyword evidence="3" id="KW-1003">Cell membrane</keyword>
<dbReference type="EMBL" id="JQBL01000013">
    <property type="protein sequence ID" value="KRN50143.1"/>
    <property type="molecule type" value="Genomic_DNA"/>
</dbReference>
<dbReference type="RefSeq" id="WP_051550763.1">
    <property type="nucleotide sequence ID" value="NZ_JNKN01000015.1"/>
</dbReference>
<comment type="subcellular location">
    <subcellularLocation>
        <location evidence="1">Cell membrane</location>
        <topology evidence="1">Peripheral membrane protein</topology>
    </subcellularLocation>
</comment>
<evidence type="ECO:0000256" key="6">
    <source>
        <dbReference type="ARBA" id="ARBA00023136"/>
    </source>
</evidence>
<dbReference type="InterPro" id="IPR043149">
    <property type="entry name" value="TagF_N"/>
</dbReference>
<gene>
    <name evidence="7" type="ORF">IV49_GL000381</name>
</gene>
<keyword evidence="6" id="KW-0472">Membrane</keyword>
<evidence type="ECO:0000256" key="2">
    <source>
        <dbReference type="ARBA" id="ARBA00010488"/>
    </source>
</evidence>
<dbReference type="GO" id="GO:0019350">
    <property type="term" value="P:teichoic acid biosynthetic process"/>
    <property type="evidence" value="ECO:0007669"/>
    <property type="project" value="UniProtKB-KW"/>
</dbReference>
<accession>A0A0R2HB02</accession>
<sequence length="370" mass="43498">MASFIKMILQIARQLDLIVYYIFYRWKYNIINNQVLFLSQTRNELTGNFEFIYNEIKADYLVKTALGDHIGERKELAKTFAMSHYILVDDFTPIIYPIPLRKGTHLIQVWHALGAFKTIGFARSRNHDRFSMTHRNYDDTIVSSASIVKDYAKAFRMNEKDVHPIGIPRTDIFFNERKKASIRFSLYREYPWLKGKKVILFAPTFRGGNIHNAYYDYSKINFKKLQMALGDEYACIVKMHPFISQGVPEDLDPSFYIDLSSQRDINDLLMITDILITDYSSVIFEAALLPIKTIFFIYDLENYIADRDFFYPFEKYTYGPVAFTQEEMIDAILYGAVNEEKKKEFVDYFINACDGYSSKRFVETLMRIDI</sequence>
<dbReference type="PANTHER" id="PTHR37316:SF2">
    <property type="entry name" value="TEICHOIC ACID RIBITOL-PHOSPHATE POLYMERASE TARK"/>
    <property type="match status" value="1"/>
</dbReference>
<dbReference type="Gene3D" id="3.40.50.11820">
    <property type="match status" value="1"/>
</dbReference>
<dbReference type="InterPro" id="IPR007554">
    <property type="entry name" value="Glycerophosphate_synth"/>
</dbReference>
<dbReference type="Proteomes" id="UP000051841">
    <property type="component" value="Unassembled WGS sequence"/>
</dbReference>
<proteinExistence type="inferred from homology"/>
<keyword evidence="5" id="KW-0777">Teichoic acid biosynthesis</keyword>
<dbReference type="AlphaFoldDB" id="A0A0R2HB02"/>
<dbReference type="InterPro" id="IPR051612">
    <property type="entry name" value="Teichoic_Acid_Biosynth"/>
</dbReference>
<dbReference type="PATRIC" id="fig|1410657.5.peg.406"/>
<comment type="caution">
    <text evidence="7">The sequence shown here is derived from an EMBL/GenBank/DDBJ whole genome shotgun (WGS) entry which is preliminary data.</text>
</comment>
<evidence type="ECO:0000256" key="3">
    <source>
        <dbReference type="ARBA" id="ARBA00022475"/>
    </source>
</evidence>
<reference evidence="7 8" key="1">
    <citation type="journal article" date="2015" name="Genome Announc.">
        <title>Expanding the biotechnology potential of lactobacilli through comparative genomics of 213 strains and associated genera.</title>
        <authorList>
            <person name="Sun Z."/>
            <person name="Harris H.M."/>
            <person name="McCann A."/>
            <person name="Guo C."/>
            <person name="Argimon S."/>
            <person name="Zhang W."/>
            <person name="Yang X."/>
            <person name="Jeffery I.B."/>
            <person name="Cooney J.C."/>
            <person name="Kagawa T.F."/>
            <person name="Liu W."/>
            <person name="Song Y."/>
            <person name="Salvetti E."/>
            <person name="Wrobel A."/>
            <person name="Rasinkangas P."/>
            <person name="Parkhill J."/>
            <person name="Rea M.C."/>
            <person name="O'Sullivan O."/>
            <person name="Ritari J."/>
            <person name="Douillard F.P."/>
            <person name="Paul Ross R."/>
            <person name="Yang R."/>
            <person name="Briner A.E."/>
            <person name="Felis G.E."/>
            <person name="de Vos W.M."/>
            <person name="Barrangou R."/>
            <person name="Klaenhammer T.R."/>
            <person name="Caufield P.W."/>
            <person name="Cui Y."/>
            <person name="Zhang H."/>
            <person name="O'Toole P.W."/>
        </authorList>
    </citation>
    <scope>NUCLEOTIDE SEQUENCE [LARGE SCALE GENOMIC DNA]</scope>
    <source>
        <strain evidence="7 8">DSM 20405</strain>
    </source>
</reference>